<name>A0A1H3F0U7_9EURY</name>
<feature type="transmembrane region" description="Helical" evidence="1">
    <location>
        <begin position="38"/>
        <end position="61"/>
    </location>
</feature>
<keyword evidence="1" id="KW-1133">Transmembrane helix</keyword>
<dbReference type="STRING" id="660517.SAMN04487946_10373"/>
<evidence type="ECO:0000256" key="1">
    <source>
        <dbReference type="SAM" id="Phobius"/>
    </source>
</evidence>
<evidence type="ECO:0000313" key="3">
    <source>
        <dbReference type="Proteomes" id="UP000199170"/>
    </source>
</evidence>
<keyword evidence="1" id="KW-0472">Membrane</keyword>
<keyword evidence="1" id="KW-0812">Transmembrane</keyword>
<accession>A0A1H3F0U7</accession>
<evidence type="ECO:0000313" key="2">
    <source>
        <dbReference type="EMBL" id="SDX84642.1"/>
    </source>
</evidence>
<sequence length="63" mass="6561">MSSSPALRRTIRRCTAVIVIGIAVGAESVVRSSSVGPLLLAALALVFLFGSLVYTPTWAVADE</sequence>
<keyword evidence="3" id="KW-1185">Reference proteome</keyword>
<dbReference type="EMBL" id="FNPB01000003">
    <property type="protein sequence ID" value="SDX84642.1"/>
    <property type="molecule type" value="Genomic_DNA"/>
</dbReference>
<dbReference type="AlphaFoldDB" id="A0A1H3F0U7"/>
<protein>
    <submittedName>
        <fullName evidence="2">Uncharacterized protein</fullName>
    </submittedName>
</protein>
<organism evidence="2 3">
    <name type="scientific">Halobellus clavatus</name>
    <dbReference type="NCBI Taxonomy" id="660517"/>
    <lineage>
        <taxon>Archaea</taxon>
        <taxon>Methanobacteriati</taxon>
        <taxon>Methanobacteriota</taxon>
        <taxon>Stenosarchaea group</taxon>
        <taxon>Halobacteria</taxon>
        <taxon>Halobacteriales</taxon>
        <taxon>Haloferacaceae</taxon>
        <taxon>Halobellus</taxon>
    </lineage>
</organism>
<dbReference type="Proteomes" id="UP000199170">
    <property type="component" value="Unassembled WGS sequence"/>
</dbReference>
<reference evidence="3" key="1">
    <citation type="submission" date="2016-10" db="EMBL/GenBank/DDBJ databases">
        <authorList>
            <person name="Varghese N."/>
            <person name="Submissions S."/>
        </authorList>
    </citation>
    <scope>NUCLEOTIDE SEQUENCE [LARGE SCALE GENOMIC DNA]</scope>
    <source>
        <strain evidence="3">CGMCC 1.10118</strain>
    </source>
</reference>
<proteinExistence type="predicted"/>
<gene>
    <name evidence="2" type="ORF">SAMN04487946_10373</name>
</gene>
<dbReference type="RefSeq" id="WP_139175663.1">
    <property type="nucleotide sequence ID" value="NZ_FNPB01000003.1"/>
</dbReference>